<keyword evidence="1" id="KW-1133">Transmembrane helix</keyword>
<feature type="transmembrane region" description="Helical" evidence="1">
    <location>
        <begin position="112"/>
        <end position="129"/>
    </location>
</feature>
<feature type="transmembrane region" description="Helical" evidence="1">
    <location>
        <begin position="164"/>
        <end position="186"/>
    </location>
</feature>
<feature type="transmembrane region" description="Helical" evidence="1">
    <location>
        <begin position="236"/>
        <end position="261"/>
    </location>
</feature>
<feature type="transmembrane region" description="Helical" evidence="1">
    <location>
        <begin position="81"/>
        <end position="106"/>
    </location>
</feature>
<feature type="transmembrane region" description="Helical" evidence="1">
    <location>
        <begin position="299"/>
        <end position="319"/>
    </location>
</feature>
<sequence>MSSTDRILGSGATALKGIVVSGNLVNWFAVLAFLTIPSQVIWSYSVGGAVFAIGLATIFLRGDWQRARGLDKLILFGPPFYAAPIAAFGTEHFTLTAAIASIIPAWIPWHQFWAYFVGACFIAAALSLVTKIQARLSASLLALTFFLFVVLMDAPAWAQNPKNWIGLTLTLRELSFSGGPLALAASLTEQSRGRGTQVLATIARYFVAIPVLFFSFEQFMHGNHVPGIPLARLTPQWIYGHAIWTYLAAVVYAVAGILLLVGKKTRAAATWLGLTVLFVELVVYVPIGVVERASLNNGLNYLADTLMFCGAVLLLAGAMPREA</sequence>
<feature type="transmembrane region" description="Helical" evidence="1">
    <location>
        <begin position="136"/>
        <end position="158"/>
    </location>
</feature>
<feature type="transmembrane region" description="Helical" evidence="1">
    <location>
        <begin position="12"/>
        <end position="34"/>
    </location>
</feature>
<keyword evidence="1" id="KW-0472">Membrane</keyword>
<protein>
    <submittedName>
        <fullName evidence="2">Uncharacterized protein</fullName>
    </submittedName>
</protein>
<dbReference type="AlphaFoldDB" id="A0A7V8NSX6"/>
<comment type="caution">
    <text evidence="2">The sequence shown here is derived from an EMBL/GenBank/DDBJ whole genome shotgun (WGS) entry which is preliminary data.</text>
</comment>
<keyword evidence="1" id="KW-0812">Transmembrane</keyword>
<reference evidence="2" key="1">
    <citation type="submission" date="2020-06" db="EMBL/GenBank/DDBJ databases">
        <title>Legume-microbial interactions unlock mineral nutrients during tropical forest succession.</title>
        <authorList>
            <person name="Epihov D.Z."/>
        </authorList>
    </citation>
    <scope>NUCLEOTIDE SEQUENCE [LARGE SCALE GENOMIC DNA]</scope>
    <source>
        <strain evidence="2">Pan2503</strain>
    </source>
</reference>
<dbReference type="Proteomes" id="UP000567293">
    <property type="component" value="Unassembled WGS sequence"/>
</dbReference>
<name>A0A7V8NSX6_9BACT</name>
<feature type="transmembrane region" description="Helical" evidence="1">
    <location>
        <begin position="40"/>
        <end position="60"/>
    </location>
</feature>
<proteinExistence type="predicted"/>
<evidence type="ECO:0000256" key="1">
    <source>
        <dbReference type="SAM" id="Phobius"/>
    </source>
</evidence>
<feature type="transmembrane region" description="Helical" evidence="1">
    <location>
        <begin position="268"/>
        <end position="287"/>
    </location>
</feature>
<organism evidence="2 3">
    <name type="scientific">Candidatus Acidiferrum panamense</name>
    <dbReference type="NCBI Taxonomy" id="2741543"/>
    <lineage>
        <taxon>Bacteria</taxon>
        <taxon>Pseudomonadati</taxon>
        <taxon>Acidobacteriota</taxon>
        <taxon>Terriglobia</taxon>
        <taxon>Candidatus Acidiferrales</taxon>
        <taxon>Candidatus Acidiferrum</taxon>
    </lineage>
</organism>
<evidence type="ECO:0000313" key="2">
    <source>
        <dbReference type="EMBL" id="MBA0086928.1"/>
    </source>
</evidence>
<dbReference type="EMBL" id="JACDQQ010001748">
    <property type="protein sequence ID" value="MBA0086928.1"/>
    <property type="molecule type" value="Genomic_DNA"/>
</dbReference>
<gene>
    <name evidence="2" type="ORF">HRJ53_18255</name>
</gene>
<feature type="transmembrane region" description="Helical" evidence="1">
    <location>
        <begin position="198"/>
        <end position="216"/>
    </location>
</feature>
<evidence type="ECO:0000313" key="3">
    <source>
        <dbReference type="Proteomes" id="UP000567293"/>
    </source>
</evidence>
<keyword evidence="3" id="KW-1185">Reference proteome</keyword>
<accession>A0A7V8NSX6</accession>